<dbReference type="InterPro" id="IPR012839">
    <property type="entry name" value="Organic_radical_activase"/>
</dbReference>
<dbReference type="PIRSF" id="PIRSF000371">
    <property type="entry name" value="PFL_act_enz"/>
    <property type="match status" value="1"/>
</dbReference>
<comment type="caution">
    <text evidence="11">The sequence shown here is derived from an EMBL/GenBank/DDBJ whole genome shotgun (WGS) entry which is preliminary data.</text>
</comment>
<gene>
    <name evidence="11" type="primary">hpdA</name>
    <name evidence="11" type="ORF">H9962_03305</name>
</gene>
<proteinExistence type="inferred from homology"/>
<sequence length="316" mass="35873">MAEREGLVFDIQGFSVHDGPGSRTQIFLSGCPLRCEWCANPEGRELKRQLLFSRQKCRFVKNNCRRCLQVCPHGAVALPTVEGGEPTFDHAVCRSCETYDCARVCSQEGARVSGVYRSVSEIMNVFRRDRQYWSKDGGASFSGGEPMLQSDFLLDILRECKKEGIHTAIETTACARTETFEEIMRLIDFAFIDVKHMDSERHRAKTGVGNERILANIARLASSGWKGRLILRMPVVPDFNDSLENAAETARFMESLGLFEINLLPFHRLGTSKWEQMGMTYAYADCEGTPPELMERLQNVYLDRRIACYVGDDVYY</sequence>
<keyword evidence="4" id="KW-0004">4Fe-4S</keyword>
<evidence type="ECO:0000259" key="10">
    <source>
        <dbReference type="PROSITE" id="PS51918"/>
    </source>
</evidence>
<dbReference type="SFLD" id="SFLDG01118">
    <property type="entry name" value="activating_enzymes__group_2"/>
    <property type="match status" value="1"/>
</dbReference>
<evidence type="ECO:0000256" key="5">
    <source>
        <dbReference type="ARBA" id="ARBA00022691"/>
    </source>
</evidence>
<evidence type="ECO:0000256" key="9">
    <source>
        <dbReference type="ARBA" id="ARBA00023014"/>
    </source>
</evidence>
<accession>A0A9D2HBP4</accession>
<dbReference type="Pfam" id="PF13353">
    <property type="entry name" value="Fer4_12"/>
    <property type="match status" value="1"/>
</dbReference>
<dbReference type="GO" id="GO:0046872">
    <property type="term" value="F:metal ion binding"/>
    <property type="evidence" value="ECO:0007669"/>
    <property type="project" value="UniProtKB-KW"/>
</dbReference>
<protein>
    <submittedName>
        <fullName evidence="11">4-hydroxyphenylacetate decarboxylase activase</fullName>
    </submittedName>
</protein>
<dbReference type="InterPro" id="IPR040074">
    <property type="entry name" value="BssD/PflA/YjjW"/>
</dbReference>
<evidence type="ECO:0000313" key="12">
    <source>
        <dbReference type="Proteomes" id="UP000824225"/>
    </source>
</evidence>
<dbReference type="GO" id="GO:0016491">
    <property type="term" value="F:oxidoreductase activity"/>
    <property type="evidence" value="ECO:0007669"/>
    <property type="project" value="UniProtKB-KW"/>
</dbReference>
<dbReference type="NCBIfam" id="NF033717">
    <property type="entry name" value="HPDL_rSAM_activ"/>
    <property type="match status" value="1"/>
</dbReference>
<evidence type="ECO:0000256" key="2">
    <source>
        <dbReference type="ARBA" id="ARBA00009777"/>
    </source>
</evidence>
<dbReference type="NCBIfam" id="TIGR02494">
    <property type="entry name" value="PFLE_PFLC"/>
    <property type="match status" value="1"/>
</dbReference>
<comment type="subunit">
    <text evidence="3">Monomer.</text>
</comment>
<dbReference type="PANTHER" id="PTHR30352">
    <property type="entry name" value="PYRUVATE FORMATE-LYASE-ACTIVATING ENZYME"/>
    <property type="match status" value="1"/>
</dbReference>
<dbReference type="AlphaFoldDB" id="A0A9D2HBP4"/>
<name>A0A9D2HBP4_9BACT</name>
<evidence type="ECO:0000256" key="1">
    <source>
        <dbReference type="ARBA" id="ARBA00001966"/>
    </source>
</evidence>
<keyword evidence="8" id="KW-0408">Iron</keyword>
<organism evidence="11 12">
    <name type="scientific">Candidatus Mailhella merdigallinarum</name>
    <dbReference type="NCBI Taxonomy" id="2838658"/>
    <lineage>
        <taxon>Bacteria</taxon>
        <taxon>Pseudomonadati</taxon>
        <taxon>Thermodesulfobacteriota</taxon>
        <taxon>Desulfovibrionia</taxon>
        <taxon>Desulfovibrionales</taxon>
        <taxon>Desulfovibrionaceae</taxon>
        <taxon>Mailhella</taxon>
    </lineage>
</organism>
<evidence type="ECO:0000256" key="7">
    <source>
        <dbReference type="ARBA" id="ARBA00023002"/>
    </source>
</evidence>
<feature type="domain" description="Radical SAM core" evidence="10">
    <location>
        <begin position="17"/>
        <end position="305"/>
    </location>
</feature>
<dbReference type="InterPro" id="IPR007197">
    <property type="entry name" value="rSAM"/>
</dbReference>
<evidence type="ECO:0000256" key="3">
    <source>
        <dbReference type="ARBA" id="ARBA00011245"/>
    </source>
</evidence>
<dbReference type="GO" id="GO:0051539">
    <property type="term" value="F:4 iron, 4 sulfur cluster binding"/>
    <property type="evidence" value="ECO:0007669"/>
    <property type="project" value="UniProtKB-KW"/>
</dbReference>
<keyword evidence="7" id="KW-0560">Oxidoreductase</keyword>
<dbReference type="PANTHER" id="PTHR30352:SF4">
    <property type="entry name" value="PYRUVATE FORMATE-LYASE 2-ACTIVATING ENZYME"/>
    <property type="match status" value="1"/>
</dbReference>
<keyword evidence="9" id="KW-0411">Iron-sulfur</keyword>
<dbReference type="InterPro" id="IPR058240">
    <property type="entry name" value="rSAM_sf"/>
</dbReference>
<keyword evidence="5" id="KW-0949">S-adenosyl-L-methionine</keyword>
<dbReference type="InterPro" id="IPR013785">
    <property type="entry name" value="Aldolase_TIM"/>
</dbReference>
<dbReference type="InterPro" id="IPR034457">
    <property type="entry name" value="Organic_radical-activating"/>
</dbReference>
<dbReference type="SFLD" id="SFLDS00029">
    <property type="entry name" value="Radical_SAM"/>
    <property type="match status" value="1"/>
</dbReference>
<reference evidence="11" key="1">
    <citation type="journal article" date="2021" name="PeerJ">
        <title>Extensive microbial diversity within the chicken gut microbiome revealed by metagenomics and culture.</title>
        <authorList>
            <person name="Gilroy R."/>
            <person name="Ravi A."/>
            <person name="Getino M."/>
            <person name="Pursley I."/>
            <person name="Horton D.L."/>
            <person name="Alikhan N.F."/>
            <person name="Baker D."/>
            <person name="Gharbi K."/>
            <person name="Hall N."/>
            <person name="Watson M."/>
            <person name="Adriaenssens E.M."/>
            <person name="Foster-Nyarko E."/>
            <person name="Jarju S."/>
            <person name="Secka A."/>
            <person name="Antonio M."/>
            <person name="Oren A."/>
            <person name="Chaudhuri R.R."/>
            <person name="La Ragione R."/>
            <person name="Hildebrand F."/>
            <person name="Pallen M.J."/>
        </authorList>
    </citation>
    <scope>NUCLEOTIDE SEQUENCE</scope>
    <source>
        <strain evidence="11">CHK186-16707</strain>
    </source>
</reference>
<keyword evidence="6" id="KW-0479">Metal-binding</keyword>
<dbReference type="EMBL" id="DXAN01000006">
    <property type="protein sequence ID" value="HJA08203.1"/>
    <property type="molecule type" value="Genomic_DNA"/>
</dbReference>
<comment type="similarity">
    <text evidence="2">Belongs to the organic radical-activating enzymes family.</text>
</comment>
<reference evidence="11" key="2">
    <citation type="submission" date="2021-04" db="EMBL/GenBank/DDBJ databases">
        <authorList>
            <person name="Gilroy R."/>
        </authorList>
    </citation>
    <scope>NUCLEOTIDE SEQUENCE</scope>
    <source>
        <strain evidence="11">CHK186-16707</strain>
    </source>
</reference>
<dbReference type="SUPFAM" id="SSF54862">
    <property type="entry name" value="4Fe-4S ferredoxins"/>
    <property type="match status" value="1"/>
</dbReference>
<comment type="cofactor">
    <cofactor evidence="1">
        <name>[4Fe-4S] cluster</name>
        <dbReference type="ChEBI" id="CHEBI:49883"/>
    </cofactor>
</comment>
<dbReference type="InterPro" id="IPR001989">
    <property type="entry name" value="Radical_activat_CS"/>
</dbReference>
<dbReference type="Gene3D" id="3.20.20.70">
    <property type="entry name" value="Aldolase class I"/>
    <property type="match status" value="1"/>
</dbReference>
<evidence type="ECO:0000256" key="6">
    <source>
        <dbReference type="ARBA" id="ARBA00022723"/>
    </source>
</evidence>
<evidence type="ECO:0000313" key="11">
    <source>
        <dbReference type="EMBL" id="HJA08203.1"/>
    </source>
</evidence>
<dbReference type="SUPFAM" id="SSF102114">
    <property type="entry name" value="Radical SAM enzymes"/>
    <property type="match status" value="1"/>
</dbReference>
<dbReference type="Proteomes" id="UP000824225">
    <property type="component" value="Unassembled WGS sequence"/>
</dbReference>
<dbReference type="Pfam" id="PF04055">
    <property type="entry name" value="Radical_SAM"/>
    <property type="match status" value="1"/>
</dbReference>
<evidence type="ECO:0000256" key="4">
    <source>
        <dbReference type="ARBA" id="ARBA00022485"/>
    </source>
</evidence>
<dbReference type="PROSITE" id="PS01087">
    <property type="entry name" value="RADICAL_ACTIVATING"/>
    <property type="match status" value="1"/>
</dbReference>
<dbReference type="PROSITE" id="PS51918">
    <property type="entry name" value="RADICAL_SAM"/>
    <property type="match status" value="1"/>
</dbReference>
<dbReference type="SFLD" id="SFLDG01066">
    <property type="entry name" value="organic_radical-activating_enz"/>
    <property type="match status" value="1"/>
</dbReference>
<evidence type="ECO:0000256" key="8">
    <source>
        <dbReference type="ARBA" id="ARBA00023004"/>
    </source>
</evidence>
<dbReference type="CDD" id="cd01335">
    <property type="entry name" value="Radical_SAM"/>
    <property type="match status" value="1"/>
</dbReference>